<gene>
    <name evidence="1" type="ORF">ColLi_07226</name>
</gene>
<evidence type="ECO:0000313" key="2">
    <source>
        <dbReference type="Proteomes" id="UP001055172"/>
    </source>
</evidence>
<accession>A0AA37LUE6</accession>
<comment type="caution">
    <text evidence="1">The sequence shown here is derived from an EMBL/GenBank/DDBJ whole genome shotgun (WGS) entry which is preliminary data.</text>
</comment>
<dbReference type="AlphaFoldDB" id="A0AA37LUE6"/>
<dbReference type="EMBL" id="BPPX01000014">
    <property type="protein sequence ID" value="GJC84388.1"/>
    <property type="molecule type" value="Genomic_DNA"/>
</dbReference>
<sequence>MELLSLKDEKLDDGDVEKVVESMQMRLAIIKEMIRLILKGLIGPLKVTEVWILTIDKAREMIG</sequence>
<dbReference type="Proteomes" id="UP001055172">
    <property type="component" value="Unassembled WGS sequence"/>
</dbReference>
<name>A0AA37LUE6_9PEZI</name>
<organism evidence="1 2">
    <name type="scientific">Colletotrichum liriopes</name>
    <dbReference type="NCBI Taxonomy" id="708192"/>
    <lineage>
        <taxon>Eukaryota</taxon>
        <taxon>Fungi</taxon>
        <taxon>Dikarya</taxon>
        <taxon>Ascomycota</taxon>
        <taxon>Pezizomycotina</taxon>
        <taxon>Sordariomycetes</taxon>
        <taxon>Hypocreomycetidae</taxon>
        <taxon>Glomerellales</taxon>
        <taxon>Glomerellaceae</taxon>
        <taxon>Colletotrichum</taxon>
        <taxon>Colletotrichum spaethianum species complex</taxon>
    </lineage>
</organism>
<protein>
    <submittedName>
        <fullName evidence="1">Uncharacterized protein</fullName>
    </submittedName>
</protein>
<evidence type="ECO:0000313" key="1">
    <source>
        <dbReference type="EMBL" id="GJC84388.1"/>
    </source>
</evidence>
<keyword evidence="2" id="KW-1185">Reference proteome</keyword>
<reference evidence="1 2" key="1">
    <citation type="submission" date="2021-07" db="EMBL/GenBank/DDBJ databases">
        <title>Genome data of Colletotrichum spaethianum.</title>
        <authorList>
            <person name="Utami Y.D."/>
            <person name="Hiruma K."/>
        </authorList>
    </citation>
    <scope>NUCLEOTIDE SEQUENCE [LARGE SCALE GENOMIC DNA]</scope>
    <source>
        <strain evidence="1 2">MAFF 242679</strain>
    </source>
</reference>
<proteinExistence type="predicted"/>